<dbReference type="AlphaFoldDB" id="A0A4Y2P5B7"/>
<keyword evidence="2" id="KW-1185">Reference proteome</keyword>
<evidence type="ECO:0000313" key="1">
    <source>
        <dbReference type="EMBL" id="GBN45216.1"/>
    </source>
</evidence>
<sequence length="167" mass="19516">MVQVYSTSTSGMTNFEACQAENNGAMFIPQMQWNDYKRENFEHAKPENNGVYLFHKHEWNDYKRGNSSMPKPENMSACLFHTSTVRHYKEGKFRACQSQKTMVPCLFHKCKWNDYKRGNLNTKPENNEPVIFYSTSTSGMTTKEGKFRACKARKETMVLFIPQVRVE</sequence>
<gene>
    <name evidence="1" type="ORF">AVEN_185192_1</name>
</gene>
<accession>A0A4Y2P5B7</accession>
<dbReference type="EMBL" id="BGPR01010267">
    <property type="protein sequence ID" value="GBN45216.1"/>
    <property type="molecule type" value="Genomic_DNA"/>
</dbReference>
<reference evidence="1 2" key="1">
    <citation type="journal article" date="2019" name="Sci. Rep.">
        <title>Orb-weaving spider Araneus ventricosus genome elucidates the spidroin gene catalogue.</title>
        <authorList>
            <person name="Kono N."/>
            <person name="Nakamura H."/>
            <person name="Ohtoshi R."/>
            <person name="Moran D.A.P."/>
            <person name="Shinohara A."/>
            <person name="Yoshida Y."/>
            <person name="Fujiwara M."/>
            <person name="Mori M."/>
            <person name="Tomita M."/>
            <person name="Arakawa K."/>
        </authorList>
    </citation>
    <scope>NUCLEOTIDE SEQUENCE [LARGE SCALE GENOMIC DNA]</scope>
</reference>
<proteinExistence type="predicted"/>
<protein>
    <submittedName>
        <fullName evidence="1">Uncharacterized protein</fullName>
    </submittedName>
</protein>
<comment type="caution">
    <text evidence="1">The sequence shown here is derived from an EMBL/GenBank/DDBJ whole genome shotgun (WGS) entry which is preliminary data.</text>
</comment>
<dbReference type="Proteomes" id="UP000499080">
    <property type="component" value="Unassembled WGS sequence"/>
</dbReference>
<evidence type="ECO:0000313" key="2">
    <source>
        <dbReference type="Proteomes" id="UP000499080"/>
    </source>
</evidence>
<name>A0A4Y2P5B7_ARAVE</name>
<organism evidence="1 2">
    <name type="scientific">Araneus ventricosus</name>
    <name type="common">Orbweaver spider</name>
    <name type="synonym">Epeira ventricosa</name>
    <dbReference type="NCBI Taxonomy" id="182803"/>
    <lineage>
        <taxon>Eukaryota</taxon>
        <taxon>Metazoa</taxon>
        <taxon>Ecdysozoa</taxon>
        <taxon>Arthropoda</taxon>
        <taxon>Chelicerata</taxon>
        <taxon>Arachnida</taxon>
        <taxon>Araneae</taxon>
        <taxon>Araneomorphae</taxon>
        <taxon>Entelegynae</taxon>
        <taxon>Araneoidea</taxon>
        <taxon>Araneidae</taxon>
        <taxon>Araneus</taxon>
    </lineage>
</organism>